<dbReference type="Ensembl" id="ENSSSCT00070054402.1">
    <property type="protein sequence ID" value="ENSSSCP00070046138.1"/>
    <property type="gene ID" value="ENSSSCG00070027131.1"/>
</dbReference>
<evidence type="ECO:0000313" key="2">
    <source>
        <dbReference type="Proteomes" id="UP000314985"/>
    </source>
</evidence>
<protein>
    <submittedName>
        <fullName evidence="1">Uncharacterized protein</fullName>
    </submittedName>
</protein>
<dbReference type="Proteomes" id="UP000314985">
    <property type="component" value="Chromosome 1"/>
</dbReference>
<evidence type="ECO:0000313" key="1">
    <source>
        <dbReference type="Ensembl" id="ENSSSCP00070046138.1"/>
    </source>
</evidence>
<reference evidence="1" key="2">
    <citation type="submission" date="2025-08" db="UniProtKB">
        <authorList>
            <consortium name="Ensembl"/>
        </authorList>
    </citation>
    <scope>IDENTIFICATION</scope>
</reference>
<name>A0A4X1VRB4_PIG</name>
<sequence>TPKEEMHE</sequence>
<reference evidence="1 2" key="1">
    <citation type="submission" date="2017-08" db="EMBL/GenBank/DDBJ databases">
        <title>USMARCv1.0.</title>
        <authorList>
            <person name="Hannum G.I."/>
            <person name="Koren S."/>
            <person name="Schroeder S.G."/>
            <person name="Chin S.C."/>
            <person name="Nonneman D.J."/>
            <person name="Becker S.A."/>
            <person name="Rosen B.D."/>
            <person name="Bickhart D.M."/>
            <person name="Putnam N.H."/>
            <person name="Green R.E."/>
            <person name="Tuggle C.K."/>
            <person name="Liu H."/>
            <person name="Rohrer G.A."/>
            <person name="Warr A."/>
            <person name="Hall R."/>
            <person name="Kim K."/>
            <person name="Hume D.A."/>
            <person name="Talbot R."/>
            <person name="Chow W."/>
            <person name="Howe K."/>
            <person name="Schwartz A.S."/>
            <person name="Watson M."/>
            <person name="Archibald A.L."/>
            <person name="Phillippy A.M."/>
            <person name="Smith T.P.L."/>
        </authorList>
    </citation>
    <scope>NUCLEOTIDE SEQUENCE [LARGE SCALE GENOMIC DNA]</scope>
</reference>
<organism evidence="1 2">
    <name type="scientific">Sus scrofa</name>
    <name type="common">Pig</name>
    <dbReference type="NCBI Taxonomy" id="9823"/>
    <lineage>
        <taxon>Eukaryota</taxon>
        <taxon>Metazoa</taxon>
        <taxon>Chordata</taxon>
        <taxon>Craniata</taxon>
        <taxon>Vertebrata</taxon>
        <taxon>Euteleostomi</taxon>
        <taxon>Mammalia</taxon>
        <taxon>Eutheria</taxon>
        <taxon>Laurasiatheria</taxon>
        <taxon>Artiodactyla</taxon>
        <taxon>Suina</taxon>
        <taxon>Suidae</taxon>
        <taxon>Sus</taxon>
    </lineage>
</organism>
<proteinExistence type="predicted"/>
<accession>A0A4X1VRB4</accession>